<organism evidence="1 2">
    <name type="scientific">Flavipsychrobacter stenotrophus</name>
    <dbReference type="NCBI Taxonomy" id="2077091"/>
    <lineage>
        <taxon>Bacteria</taxon>
        <taxon>Pseudomonadati</taxon>
        <taxon>Bacteroidota</taxon>
        <taxon>Chitinophagia</taxon>
        <taxon>Chitinophagales</taxon>
        <taxon>Chitinophagaceae</taxon>
        <taxon>Flavipsychrobacter</taxon>
    </lineage>
</organism>
<dbReference type="EMBL" id="PPSL01000005">
    <property type="protein sequence ID" value="PQJ09774.1"/>
    <property type="molecule type" value="Genomic_DNA"/>
</dbReference>
<protein>
    <submittedName>
        <fullName evidence="1">Uncharacterized protein</fullName>
    </submittedName>
</protein>
<dbReference type="AlphaFoldDB" id="A0A2S7SSQ9"/>
<proteinExistence type="predicted"/>
<evidence type="ECO:0000313" key="1">
    <source>
        <dbReference type="EMBL" id="PQJ09774.1"/>
    </source>
</evidence>
<keyword evidence="2" id="KW-1185">Reference proteome</keyword>
<sequence length="93" mass="10875">MTKADDNYKSFTRAYQTGNFVGVARLVVEILCLLPGWENSLSSSWRVKLSELFQFLHQTGFEFKDEDDFYEILSTISIKMKSQPDIEWKEILT</sequence>
<dbReference type="RefSeq" id="WP_105040546.1">
    <property type="nucleotide sequence ID" value="NZ_PPSL01000005.1"/>
</dbReference>
<name>A0A2S7SSQ9_9BACT</name>
<comment type="caution">
    <text evidence="1">The sequence shown here is derived from an EMBL/GenBank/DDBJ whole genome shotgun (WGS) entry which is preliminary data.</text>
</comment>
<reference evidence="1 2" key="1">
    <citation type="submission" date="2018-01" db="EMBL/GenBank/DDBJ databases">
        <title>A novel member of the phylum Bacteroidetes isolated from glacier ice.</title>
        <authorList>
            <person name="Liu Q."/>
            <person name="Xin Y.-H."/>
        </authorList>
    </citation>
    <scope>NUCLEOTIDE SEQUENCE [LARGE SCALE GENOMIC DNA]</scope>
    <source>
        <strain evidence="1 2">RB1R16</strain>
    </source>
</reference>
<accession>A0A2S7SSQ9</accession>
<gene>
    <name evidence="1" type="ORF">CJD36_017760</name>
</gene>
<evidence type="ECO:0000313" key="2">
    <source>
        <dbReference type="Proteomes" id="UP000239872"/>
    </source>
</evidence>
<dbReference type="Proteomes" id="UP000239872">
    <property type="component" value="Unassembled WGS sequence"/>
</dbReference>